<feature type="transmembrane region" description="Helical" evidence="6">
    <location>
        <begin position="42"/>
        <end position="60"/>
    </location>
</feature>
<organism evidence="7 8">
    <name type="scientific">Thalassomonas actiniarum</name>
    <dbReference type="NCBI Taxonomy" id="485447"/>
    <lineage>
        <taxon>Bacteria</taxon>
        <taxon>Pseudomonadati</taxon>
        <taxon>Pseudomonadota</taxon>
        <taxon>Gammaproteobacteria</taxon>
        <taxon>Alteromonadales</taxon>
        <taxon>Colwelliaceae</taxon>
        <taxon>Thalassomonas</taxon>
    </lineage>
</organism>
<reference evidence="7 8" key="1">
    <citation type="journal article" date="2015" name="Genome Announc.">
        <title>Draft Genome Sequences of Marine Isolates of Thalassomonas viridans and Thalassomonas actiniarum.</title>
        <authorList>
            <person name="Olonade I."/>
            <person name="van Zyl L.J."/>
            <person name="Trindade M."/>
        </authorList>
    </citation>
    <scope>NUCLEOTIDE SEQUENCE [LARGE SCALE GENOMIC DNA]</scope>
    <source>
        <strain evidence="7 8">A5K-106</strain>
    </source>
</reference>
<feature type="transmembrane region" description="Helical" evidence="6">
    <location>
        <begin position="6"/>
        <end position="30"/>
    </location>
</feature>
<evidence type="ECO:0000256" key="1">
    <source>
        <dbReference type="ARBA" id="ARBA00004141"/>
    </source>
</evidence>
<feature type="transmembrane region" description="Helical" evidence="6">
    <location>
        <begin position="298"/>
        <end position="320"/>
    </location>
</feature>
<accession>A0AAF0C2C8</accession>
<dbReference type="PRINTS" id="PR00173">
    <property type="entry name" value="EDTRNSPORT"/>
</dbReference>
<feature type="transmembrane region" description="Helical" evidence="6">
    <location>
        <begin position="114"/>
        <end position="141"/>
    </location>
</feature>
<evidence type="ECO:0000313" key="7">
    <source>
        <dbReference type="EMBL" id="WDD97675.1"/>
    </source>
</evidence>
<dbReference type="AlphaFoldDB" id="A0AAF0C2C8"/>
<evidence type="ECO:0000256" key="6">
    <source>
        <dbReference type="SAM" id="Phobius"/>
    </source>
</evidence>
<comment type="subcellular location">
    <subcellularLocation>
        <location evidence="1">Membrane</location>
        <topology evidence="1">Multi-pass membrane protein</topology>
    </subcellularLocation>
</comment>
<keyword evidence="5 6" id="KW-0472">Membrane</keyword>
<dbReference type="GO" id="GO:0015293">
    <property type="term" value="F:symporter activity"/>
    <property type="evidence" value="ECO:0007669"/>
    <property type="project" value="UniProtKB-KW"/>
</dbReference>
<gene>
    <name evidence="7" type="ORF">SG35_020525</name>
</gene>
<dbReference type="Proteomes" id="UP000032568">
    <property type="component" value="Chromosome"/>
</dbReference>
<keyword evidence="8" id="KW-1185">Reference proteome</keyword>
<dbReference type="PANTHER" id="PTHR42865">
    <property type="entry name" value="PROTON/GLUTAMATE-ASPARTATE SYMPORTER"/>
    <property type="match status" value="1"/>
</dbReference>
<dbReference type="SUPFAM" id="SSF118215">
    <property type="entry name" value="Proton glutamate symport protein"/>
    <property type="match status" value="1"/>
</dbReference>
<keyword evidence="2" id="KW-0813">Transport</keyword>
<dbReference type="InterPro" id="IPR036458">
    <property type="entry name" value="Na:dicarbo_symporter_sf"/>
</dbReference>
<dbReference type="EMBL" id="CP059735">
    <property type="protein sequence ID" value="WDD97675.1"/>
    <property type="molecule type" value="Genomic_DNA"/>
</dbReference>
<evidence type="ECO:0000256" key="2">
    <source>
        <dbReference type="ARBA" id="ARBA00022448"/>
    </source>
</evidence>
<dbReference type="Pfam" id="PF00375">
    <property type="entry name" value="SDF"/>
    <property type="match status" value="1"/>
</dbReference>
<evidence type="ECO:0000313" key="8">
    <source>
        <dbReference type="Proteomes" id="UP000032568"/>
    </source>
</evidence>
<feature type="transmembrane region" description="Helical" evidence="6">
    <location>
        <begin position="234"/>
        <end position="252"/>
    </location>
</feature>
<feature type="transmembrane region" description="Helical" evidence="6">
    <location>
        <begin position="332"/>
        <end position="355"/>
    </location>
</feature>
<feature type="transmembrane region" description="Helical" evidence="6">
    <location>
        <begin position="264"/>
        <end position="292"/>
    </location>
</feature>
<sequence length="395" mass="40699">MNLVVKLIAGIVAGMLIGLYGPDFLIQLTFTGQTLIGQLIKFTIPLIILFYIASGIASLPQGSGSLLGKTVGLAYGSTVVAGILAFLVASNVLPGLISGDTIAAAEEGEKLKGFIDIAIPPLFEVMTALALAFILGIGISATNAKLLRGGINEARDIVEVLLGKVIIPALPFYIAGVFAEMTVDGTVFATLKTFGVVLLLALIMHWVWITILYITTGMALGKSPLFLLKNMLPAYFTALGTMSSAATIPVSLKANKANKVKDGIANFTVPLCASIHLSGSTITIVTCATAVMLLTPELALPGLGGMLGFILMLGVTMIAAPGAPGGAVMSALGLLATMLGFTDAALALMIALYLAQDSFGTACNVTGDGAIALWVDKFAGEEGQLMTAEVQQSES</sequence>
<dbReference type="Gene3D" id="1.10.3860.10">
    <property type="entry name" value="Sodium:dicarboxylate symporter"/>
    <property type="match status" value="1"/>
</dbReference>
<dbReference type="GO" id="GO:0005886">
    <property type="term" value="C:plasma membrane"/>
    <property type="evidence" value="ECO:0007669"/>
    <property type="project" value="UniProtKB-SubCell"/>
</dbReference>
<evidence type="ECO:0000256" key="3">
    <source>
        <dbReference type="ARBA" id="ARBA00022692"/>
    </source>
</evidence>
<dbReference type="PANTHER" id="PTHR42865:SF8">
    <property type="entry name" value="SERINE_THREONINE TRANSPORTER SSTT"/>
    <property type="match status" value="1"/>
</dbReference>
<dbReference type="RefSeq" id="WP_044833334.1">
    <property type="nucleotide sequence ID" value="NZ_CP059735.1"/>
</dbReference>
<protein>
    <submittedName>
        <fullName evidence="7">Dicarboxylate/amino acid:cation symporter</fullName>
    </submittedName>
</protein>
<name>A0AAF0C2C8_9GAMM</name>
<feature type="transmembrane region" description="Helical" evidence="6">
    <location>
        <begin position="161"/>
        <end position="179"/>
    </location>
</feature>
<dbReference type="InterPro" id="IPR001991">
    <property type="entry name" value="Na-dicarboxylate_symporter"/>
</dbReference>
<dbReference type="KEGG" id="tact:SG35_020525"/>
<keyword evidence="3 6" id="KW-0812">Transmembrane</keyword>
<reference evidence="7 8" key="2">
    <citation type="journal article" date="2022" name="Mar. Drugs">
        <title>Bioassay-Guided Fractionation Leads to the Detection of Cholic Acid Generated by the Rare Thalassomonas sp.</title>
        <authorList>
            <person name="Pheiffer F."/>
            <person name="Schneider Y.K."/>
            <person name="Hansen E.H."/>
            <person name="Andersen J.H."/>
            <person name="Isaksson J."/>
            <person name="Busche T."/>
            <person name="R C."/>
            <person name="Kalinowski J."/>
            <person name="Zyl L.V."/>
            <person name="Trindade M."/>
        </authorList>
    </citation>
    <scope>NUCLEOTIDE SEQUENCE [LARGE SCALE GENOMIC DNA]</scope>
    <source>
        <strain evidence="7 8">A5K-106</strain>
    </source>
</reference>
<evidence type="ECO:0000256" key="4">
    <source>
        <dbReference type="ARBA" id="ARBA00022989"/>
    </source>
</evidence>
<feature type="transmembrane region" description="Helical" evidence="6">
    <location>
        <begin position="72"/>
        <end position="93"/>
    </location>
</feature>
<evidence type="ECO:0000256" key="5">
    <source>
        <dbReference type="ARBA" id="ARBA00023136"/>
    </source>
</evidence>
<feature type="transmembrane region" description="Helical" evidence="6">
    <location>
        <begin position="191"/>
        <end position="214"/>
    </location>
</feature>
<keyword evidence="4 6" id="KW-1133">Transmembrane helix</keyword>
<proteinExistence type="predicted"/>